<dbReference type="AlphaFoldDB" id="A0A9Q3HV92"/>
<proteinExistence type="predicted"/>
<evidence type="ECO:0000256" key="1">
    <source>
        <dbReference type="SAM" id="MobiDB-lite"/>
    </source>
</evidence>
<dbReference type="EMBL" id="AVOT02026678">
    <property type="protein sequence ID" value="MBW0518498.1"/>
    <property type="molecule type" value="Genomic_DNA"/>
</dbReference>
<evidence type="ECO:0000313" key="2">
    <source>
        <dbReference type="EMBL" id="MBW0518498.1"/>
    </source>
</evidence>
<dbReference type="OrthoDB" id="9450131at2759"/>
<feature type="region of interest" description="Disordered" evidence="1">
    <location>
        <begin position="84"/>
        <end position="107"/>
    </location>
</feature>
<organism evidence="2 3">
    <name type="scientific">Austropuccinia psidii MF-1</name>
    <dbReference type="NCBI Taxonomy" id="1389203"/>
    <lineage>
        <taxon>Eukaryota</taxon>
        <taxon>Fungi</taxon>
        <taxon>Dikarya</taxon>
        <taxon>Basidiomycota</taxon>
        <taxon>Pucciniomycotina</taxon>
        <taxon>Pucciniomycetes</taxon>
        <taxon>Pucciniales</taxon>
        <taxon>Sphaerophragmiaceae</taxon>
        <taxon>Austropuccinia</taxon>
    </lineage>
</organism>
<sequence>MLDIQEARKGKQTAEHELINDAIQDCAQGYTVFSIPVGILHRLASSKVKNLESKNSLSKAKLVAATNSSKIFVGFTSSAREVSRNTSVLPTSTGPTSDLNSCKNFNI</sequence>
<dbReference type="Proteomes" id="UP000765509">
    <property type="component" value="Unassembled WGS sequence"/>
</dbReference>
<protein>
    <submittedName>
        <fullName evidence="2">Uncharacterized protein</fullName>
    </submittedName>
</protein>
<reference evidence="2" key="1">
    <citation type="submission" date="2021-03" db="EMBL/GenBank/DDBJ databases">
        <title>Draft genome sequence of rust myrtle Austropuccinia psidii MF-1, a brazilian biotype.</title>
        <authorList>
            <person name="Quecine M.C."/>
            <person name="Pachon D.M.R."/>
            <person name="Bonatelli M.L."/>
            <person name="Correr F.H."/>
            <person name="Franceschini L.M."/>
            <person name="Leite T.F."/>
            <person name="Margarido G.R.A."/>
            <person name="Almeida C.A."/>
            <person name="Ferrarezi J.A."/>
            <person name="Labate C.A."/>
        </authorList>
    </citation>
    <scope>NUCLEOTIDE SEQUENCE</scope>
    <source>
        <strain evidence="2">MF-1</strain>
    </source>
</reference>
<keyword evidence="3" id="KW-1185">Reference proteome</keyword>
<gene>
    <name evidence="2" type="ORF">O181_058213</name>
</gene>
<name>A0A9Q3HV92_9BASI</name>
<comment type="caution">
    <text evidence="2">The sequence shown here is derived from an EMBL/GenBank/DDBJ whole genome shotgun (WGS) entry which is preliminary data.</text>
</comment>
<evidence type="ECO:0000313" key="3">
    <source>
        <dbReference type="Proteomes" id="UP000765509"/>
    </source>
</evidence>
<accession>A0A9Q3HV92</accession>